<keyword evidence="2" id="KW-0238">DNA-binding</keyword>
<evidence type="ECO:0000256" key="1">
    <source>
        <dbReference type="ARBA" id="ARBA00023015"/>
    </source>
</evidence>
<evidence type="ECO:0000259" key="5">
    <source>
        <dbReference type="PROSITE" id="PS01124"/>
    </source>
</evidence>
<accession>A0A4Q9DGU8</accession>
<dbReference type="SUPFAM" id="SSF46689">
    <property type="entry name" value="Homeodomain-like"/>
    <property type="match status" value="2"/>
</dbReference>
<keyword evidence="4" id="KW-0472">Membrane</keyword>
<dbReference type="Pfam" id="PF12833">
    <property type="entry name" value="HTH_18"/>
    <property type="match status" value="1"/>
</dbReference>
<gene>
    <name evidence="6" type="ORF">EYB31_29765</name>
</gene>
<dbReference type="Proteomes" id="UP000293142">
    <property type="component" value="Unassembled WGS sequence"/>
</dbReference>
<dbReference type="GO" id="GO:0003700">
    <property type="term" value="F:DNA-binding transcription factor activity"/>
    <property type="evidence" value="ECO:0007669"/>
    <property type="project" value="InterPro"/>
</dbReference>
<feature type="transmembrane region" description="Helical" evidence="4">
    <location>
        <begin position="25"/>
        <end position="45"/>
    </location>
</feature>
<evidence type="ECO:0000313" key="6">
    <source>
        <dbReference type="EMBL" id="TBL71567.1"/>
    </source>
</evidence>
<dbReference type="PANTHER" id="PTHR43280:SF28">
    <property type="entry name" value="HTH-TYPE TRANSCRIPTIONAL ACTIVATOR RHAS"/>
    <property type="match status" value="1"/>
</dbReference>
<keyword evidence="4" id="KW-0812">Transmembrane</keyword>
<protein>
    <submittedName>
        <fullName evidence="6">AraC family transcriptional regulator</fullName>
    </submittedName>
</protein>
<dbReference type="InterPro" id="IPR018060">
    <property type="entry name" value="HTH_AraC"/>
</dbReference>
<comment type="caution">
    <text evidence="6">The sequence shown here is derived from an EMBL/GenBank/DDBJ whole genome shotgun (WGS) entry which is preliminary data.</text>
</comment>
<dbReference type="Pfam" id="PF17853">
    <property type="entry name" value="GGDEF_2"/>
    <property type="match status" value="1"/>
</dbReference>
<feature type="domain" description="HTH araC/xylS-type" evidence="5">
    <location>
        <begin position="673"/>
        <end position="770"/>
    </location>
</feature>
<keyword evidence="3" id="KW-0804">Transcription</keyword>
<dbReference type="PANTHER" id="PTHR43280">
    <property type="entry name" value="ARAC-FAMILY TRANSCRIPTIONAL REGULATOR"/>
    <property type="match status" value="1"/>
</dbReference>
<dbReference type="EMBL" id="SIRE01000025">
    <property type="protein sequence ID" value="TBL71567.1"/>
    <property type="molecule type" value="Genomic_DNA"/>
</dbReference>
<dbReference type="Gene3D" id="1.10.10.60">
    <property type="entry name" value="Homeodomain-like"/>
    <property type="match status" value="2"/>
</dbReference>
<dbReference type="InterPro" id="IPR041522">
    <property type="entry name" value="CdaR_GGDEF"/>
</dbReference>
<evidence type="ECO:0000256" key="3">
    <source>
        <dbReference type="ARBA" id="ARBA00023163"/>
    </source>
</evidence>
<dbReference type="InterPro" id="IPR009057">
    <property type="entry name" value="Homeodomain-like_sf"/>
</dbReference>
<feature type="transmembrane region" description="Helical" evidence="4">
    <location>
        <begin position="303"/>
        <end position="325"/>
    </location>
</feature>
<proteinExistence type="predicted"/>
<dbReference type="SMART" id="SM00342">
    <property type="entry name" value="HTH_ARAC"/>
    <property type="match status" value="1"/>
</dbReference>
<dbReference type="AlphaFoldDB" id="A0A4Q9DGU8"/>
<name>A0A4Q9DGU8_9BACL</name>
<keyword evidence="7" id="KW-1185">Reference proteome</keyword>
<keyword evidence="4" id="KW-1133">Transmembrane helix</keyword>
<dbReference type="PROSITE" id="PS01124">
    <property type="entry name" value="HTH_ARAC_FAMILY_2"/>
    <property type="match status" value="1"/>
</dbReference>
<reference evidence="6 7" key="1">
    <citation type="submission" date="2019-02" db="EMBL/GenBank/DDBJ databases">
        <title>Paenibacillus sp. nov., isolated from surface-sterilized tissue of Thalictrum simplex L.</title>
        <authorList>
            <person name="Tuo L."/>
        </authorList>
    </citation>
    <scope>NUCLEOTIDE SEQUENCE [LARGE SCALE GENOMIC DNA]</scope>
    <source>
        <strain evidence="6 7">N2SHLJ1</strain>
    </source>
</reference>
<sequence length="774" mass="88078">MKGVLGHILRLFSVKHRMKHDLYRFIWFGCISVCIPIVLIGGVQYQLSMRSAVNEATQIADSSLSLAKDRLERIFGGIELSSLQLSANPLINSTFFDGDPNEKILAHLEILKLLQVAKGSNDFIDDIILYNDASEDILNNEHGYVLKKMYKLRPVLDQLMQSEPLDQCLNIKQPLMTDTLACVRFLPPSSVHKARGLLVVKLRQDLIEKYLEGPAVYNAKQSMLVLDSSHHVLSAIGSHFQGASAILNEASVKSIIRSELSHGSFFMEDASGEQFFYSFRKTELGRIYISKIAKADIYEHISWIRWAIALTILLFINIGIALSIYTSLKAYRPIRQLVSLGEKLNKDADLALRSSGDISFIQDCWLYLNEQTQKLNAYMRRWEPTIKESYYRQLLELRPPDHGAPDLKELAAIAGGEPRVYAVLVAKLENMHRETRFQRDDGPILSFIVKNVIGEMMQKAGQPEGEVILDRSGLGTAVLTFPQDMAAEEIRERLARFAADLVGAFHNYLKLNVSIGVGGVYRSVTEVSVSYKDALEALQQRLFKDQRQVFFAEELESPRKHASFYYPFLIEEALIELLESRNIAEAETQLKEYIAAVKTSESPATISQCYVLLLSSITKSLIRKGYAGIFDHHFVQALQEKKTSLEIFDWFVQSIFPYYDKAEKNENTNQLVVKVCRYINEHVHEDISLIQCAELVHISPSHLSKLFRKETGMHFLDYVLDRKLKEAQYLLANTGLTVSEIAQKIGYSERSLIRIFQKYIHMTPSQFRLSHTSD</sequence>
<keyword evidence="1" id="KW-0805">Transcription regulation</keyword>
<evidence type="ECO:0000256" key="2">
    <source>
        <dbReference type="ARBA" id="ARBA00023125"/>
    </source>
</evidence>
<dbReference type="GO" id="GO:0043565">
    <property type="term" value="F:sequence-specific DNA binding"/>
    <property type="evidence" value="ECO:0007669"/>
    <property type="project" value="InterPro"/>
</dbReference>
<dbReference type="OrthoDB" id="247151at2"/>
<organism evidence="6 7">
    <name type="scientific">Paenibacillus thalictri</name>
    <dbReference type="NCBI Taxonomy" id="2527873"/>
    <lineage>
        <taxon>Bacteria</taxon>
        <taxon>Bacillati</taxon>
        <taxon>Bacillota</taxon>
        <taxon>Bacilli</taxon>
        <taxon>Bacillales</taxon>
        <taxon>Paenibacillaceae</taxon>
        <taxon>Paenibacillus</taxon>
    </lineage>
</organism>
<evidence type="ECO:0000256" key="4">
    <source>
        <dbReference type="SAM" id="Phobius"/>
    </source>
</evidence>
<evidence type="ECO:0000313" key="7">
    <source>
        <dbReference type="Proteomes" id="UP000293142"/>
    </source>
</evidence>